<dbReference type="Pfam" id="PF18738">
    <property type="entry name" value="HEPN_DZIP3"/>
    <property type="match status" value="1"/>
</dbReference>
<dbReference type="EMBL" id="CACVKT020003406">
    <property type="protein sequence ID" value="CAC5383542.1"/>
    <property type="molecule type" value="Genomic_DNA"/>
</dbReference>
<dbReference type="InterPro" id="IPR011042">
    <property type="entry name" value="6-blade_b-propeller_TolB-like"/>
</dbReference>
<dbReference type="AlphaFoldDB" id="A0A6J8BIL8"/>
<evidence type="ECO:0000259" key="2">
    <source>
        <dbReference type="Pfam" id="PF18738"/>
    </source>
</evidence>
<gene>
    <name evidence="3" type="ORF">MCOR_19275</name>
</gene>
<feature type="domain" description="DZIP3-like HEPN" evidence="2">
    <location>
        <begin position="69"/>
        <end position="188"/>
    </location>
</feature>
<reference evidence="3 4" key="1">
    <citation type="submission" date="2020-06" db="EMBL/GenBank/DDBJ databases">
        <authorList>
            <person name="Li R."/>
            <person name="Bekaert M."/>
        </authorList>
    </citation>
    <scope>NUCLEOTIDE SEQUENCE [LARGE SCALE GENOMIC DNA]</scope>
    <source>
        <strain evidence="4">wild</strain>
    </source>
</reference>
<evidence type="ECO:0000313" key="3">
    <source>
        <dbReference type="EMBL" id="CAC5383542.1"/>
    </source>
</evidence>
<keyword evidence="4" id="KW-1185">Reference proteome</keyword>
<name>A0A6J8BIL8_MYTCO</name>
<accession>A0A6J8BIL8</accession>
<sequence>MHLSCYFQLFVFAVSQNVDAECEYREHYSRMSLVIIDTFPNILRDVIRSSISAHRLYQLCIPHLSSFTPDQQKNLQDLNLMNSYASLDISIIYRLLRQFQLIPPPTLGWGNFPNKDDNTLGDDVERIRYYRNQVAHRNNTNIEKNEFEDYFNHFLSIGHRMDLNLSQGTNYEKKIDLHKTCRIDIQMQIKYENALKELENIKMRYERTQIKFYWGESFERSLVQLRSIIQDEKLKGRQKVRVQIIFQCESDVEKTIDILNSLRDEINAGLSGIEFIVANKGSIILNVDLALDSLETDERLLSTIALFLGKIIEPITTCPTERIDMVLVPIEEFTTWNKPKASTEPVYLHFDFEADVFETDDKIEEQLRQICDAISKHSNGSATKSNITATLLPIKNISTTEEAFVQAQSPVIHNLPSSVTLRQHLNIELSENEYWIMCDCIKIGNMLAFIDESFRKRMIVCNVDGTDVRCIPLSYKPWYITEVNSNTIAVSCTHDKIILIVNVSSGSVTGKIVNSDCCFGISHDDDKLFVVIKGTLHVMDLTGYIIRIIPLPSYTTMDITVQRKRLVCIDETSVYCCWLDGTLMWKFDDKKFKHLSHLATDNMGNVYVTDSGNNSLIVISDDGRHYREILKKSDGLCRPYGVHFDMKENILMVCNESNRTALLYDVKEKHNIN</sequence>
<feature type="signal peptide" evidence="1">
    <location>
        <begin position="1"/>
        <end position="20"/>
    </location>
</feature>
<organism evidence="3 4">
    <name type="scientific">Mytilus coruscus</name>
    <name type="common">Sea mussel</name>
    <dbReference type="NCBI Taxonomy" id="42192"/>
    <lineage>
        <taxon>Eukaryota</taxon>
        <taxon>Metazoa</taxon>
        <taxon>Spiralia</taxon>
        <taxon>Lophotrochozoa</taxon>
        <taxon>Mollusca</taxon>
        <taxon>Bivalvia</taxon>
        <taxon>Autobranchia</taxon>
        <taxon>Pteriomorphia</taxon>
        <taxon>Mytilida</taxon>
        <taxon>Mytiloidea</taxon>
        <taxon>Mytilidae</taxon>
        <taxon>Mytilinae</taxon>
        <taxon>Mytilus</taxon>
    </lineage>
</organism>
<evidence type="ECO:0000256" key="1">
    <source>
        <dbReference type="SAM" id="SignalP"/>
    </source>
</evidence>
<proteinExistence type="predicted"/>
<feature type="chain" id="PRO_5026662730" description="DZIP3-like HEPN domain-containing protein" evidence="1">
    <location>
        <begin position="21"/>
        <end position="673"/>
    </location>
</feature>
<dbReference type="InterPro" id="IPR041249">
    <property type="entry name" value="HEPN_DZIP3"/>
</dbReference>
<dbReference type="Proteomes" id="UP000507470">
    <property type="component" value="Unassembled WGS sequence"/>
</dbReference>
<dbReference type="OrthoDB" id="6082856at2759"/>
<evidence type="ECO:0000313" key="4">
    <source>
        <dbReference type="Proteomes" id="UP000507470"/>
    </source>
</evidence>
<dbReference type="Gene3D" id="2.120.10.30">
    <property type="entry name" value="TolB, C-terminal domain"/>
    <property type="match status" value="1"/>
</dbReference>
<protein>
    <recommendedName>
        <fullName evidence="2">DZIP3-like HEPN domain-containing protein</fullName>
    </recommendedName>
</protein>
<dbReference type="SUPFAM" id="SSF63825">
    <property type="entry name" value="YWTD domain"/>
    <property type="match status" value="1"/>
</dbReference>
<keyword evidence="1" id="KW-0732">Signal</keyword>